<dbReference type="InterPro" id="IPR014586">
    <property type="entry name" value="UCP033909"/>
</dbReference>
<dbReference type="PANTHER" id="PTHR36513:SF1">
    <property type="entry name" value="TRANSMEMBRANE PROTEIN"/>
    <property type="match status" value="1"/>
</dbReference>
<dbReference type="AlphaFoldDB" id="A0A2W5SDH0"/>
<evidence type="ECO:0000313" key="2">
    <source>
        <dbReference type="Proteomes" id="UP000248975"/>
    </source>
</evidence>
<reference evidence="1 2" key="1">
    <citation type="submission" date="2017-08" db="EMBL/GenBank/DDBJ databases">
        <title>Infants hospitalized years apart are colonized by the same room-sourced microbial strains.</title>
        <authorList>
            <person name="Brooks B."/>
            <person name="Olm M.R."/>
            <person name="Firek B.A."/>
            <person name="Baker R."/>
            <person name="Thomas B.C."/>
            <person name="Morowitz M.J."/>
            <person name="Banfield J.F."/>
        </authorList>
    </citation>
    <scope>NUCLEOTIDE SEQUENCE [LARGE SCALE GENOMIC DNA]</scope>
    <source>
        <strain evidence="1">S2_003_000_R2_11</strain>
    </source>
</reference>
<accession>A0A2W5SDH0</accession>
<evidence type="ECO:0008006" key="3">
    <source>
        <dbReference type="Google" id="ProtNLM"/>
    </source>
</evidence>
<name>A0A2W5SDH0_CERSP</name>
<dbReference type="Pfam" id="PF05990">
    <property type="entry name" value="DUF900"/>
    <property type="match status" value="1"/>
</dbReference>
<gene>
    <name evidence="1" type="ORF">DI533_03390</name>
</gene>
<comment type="caution">
    <text evidence="1">The sequence shown here is derived from an EMBL/GenBank/DDBJ whole genome shotgun (WGS) entry which is preliminary data.</text>
</comment>
<evidence type="ECO:0000313" key="1">
    <source>
        <dbReference type="EMBL" id="PZR00962.1"/>
    </source>
</evidence>
<sequence length="359" mass="38576">MILLFVPVVLTGCSRPPELIGIDNPTMPAESVADVTRHQIFIMSTRQSSEVVGAFYSGLRAPELGLASVDVTVPPNHVVGGLERAKRMPPDPRKEFAIVDPIIYRNDASFVAQINRELAKRPPGERKILLFVHGYNNTASDALLRLTQFVQDTGYQGVPVLFTWASAAKAPRYVYDLNSALIARGKLKELSDVLASTRAEGVDIFAHSMGTFLTMEGLVDAAQAGRLGTRKNIDHIVLASPDIDIDLFRTQIALLPKAIVDKMYVLISKDDSALRFSRKIAGGVPRVGAADAAELEKLGVTVVDLSDVNDSSSGSHSKFAGSPEVVKLIGAGLNSVGRFGDSPSLGQFLTGVPIRIFGN</sequence>
<dbReference type="InterPro" id="IPR010297">
    <property type="entry name" value="DUF900_hydrolase"/>
</dbReference>
<proteinExistence type="predicted"/>
<dbReference type="Proteomes" id="UP000248975">
    <property type="component" value="Unassembled WGS sequence"/>
</dbReference>
<dbReference type="PANTHER" id="PTHR36513">
    <property type="entry name" value="ABC TRANSMEMBRANE TYPE-1 DOMAIN-CONTAINING PROTEIN"/>
    <property type="match status" value="1"/>
</dbReference>
<dbReference type="InterPro" id="IPR029058">
    <property type="entry name" value="AB_hydrolase_fold"/>
</dbReference>
<organism evidence="1 2">
    <name type="scientific">Cereibacter sphaeroides</name>
    <name type="common">Rhodobacter sphaeroides</name>
    <dbReference type="NCBI Taxonomy" id="1063"/>
    <lineage>
        <taxon>Bacteria</taxon>
        <taxon>Pseudomonadati</taxon>
        <taxon>Pseudomonadota</taxon>
        <taxon>Alphaproteobacteria</taxon>
        <taxon>Rhodobacterales</taxon>
        <taxon>Paracoccaceae</taxon>
        <taxon>Cereibacter</taxon>
    </lineage>
</organism>
<dbReference type="Gene3D" id="3.40.50.1820">
    <property type="entry name" value="alpha/beta hydrolase"/>
    <property type="match status" value="1"/>
</dbReference>
<dbReference type="SUPFAM" id="SSF53474">
    <property type="entry name" value="alpha/beta-Hydrolases"/>
    <property type="match status" value="1"/>
</dbReference>
<protein>
    <recommendedName>
        <fullName evidence="3">Esterase/lipase superfamily enzyme</fullName>
    </recommendedName>
</protein>
<dbReference type="EMBL" id="QFQS01000001">
    <property type="protein sequence ID" value="PZR00962.1"/>
    <property type="molecule type" value="Genomic_DNA"/>
</dbReference>
<dbReference type="PIRSF" id="PIRSF033909">
    <property type="entry name" value="UCP033909"/>
    <property type="match status" value="1"/>
</dbReference>